<sequence>MKPMKSTSRIIIALAVAGLTLLAVASSGAAIAEVTGPSPISDVSDDDSVSESNVTLSEQEAIDIATDEIDGTVNGTQVELENEDGSPVYEVEGVTTDGSEVEVAVHADDGTVLETETEDDEDDEDERENEHEDDENEQEDNEDGDGDQQDEHGDDEDEQEDNEDDE</sequence>
<dbReference type="InterPro" id="IPR025711">
    <property type="entry name" value="PepSY"/>
</dbReference>
<feature type="compositionally biased region" description="Acidic residues" evidence="1">
    <location>
        <begin position="115"/>
        <end position="166"/>
    </location>
</feature>
<evidence type="ECO:0000313" key="3">
    <source>
        <dbReference type="EMBL" id="MEZ3162859.1"/>
    </source>
</evidence>
<name>A0ABD5LXX7_9EURY</name>
<dbReference type="RefSeq" id="WP_371159930.1">
    <property type="nucleotide sequence ID" value="NZ_JBEDNX010000001.1"/>
</dbReference>
<evidence type="ECO:0000256" key="1">
    <source>
        <dbReference type="SAM" id="MobiDB-lite"/>
    </source>
</evidence>
<comment type="caution">
    <text evidence="3">The sequence shown here is derived from an EMBL/GenBank/DDBJ whole genome shotgun (WGS) entry which is preliminary data.</text>
</comment>
<dbReference type="EMBL" id="JBEDNY010000001">
    <property type="protein sequence ID" value="MEZ3162859.1"/>
    <property type="molecule type" value="Genomic_DNA"/>
</dbReference>
<feature type="region of interest" description="Disordered" evidence="1">
    <location>
        <begin position="35"/>
        <end position="60"/>
    </location>
</feature>
<dbReference type="Gene3D" id="3.10.450.40">
    <property type="match status" value="1"/>
</dbReference>
<gene>
    <name evidence="3" type="ORF">ABNG04_03035</name>
</gene>
<organism evidence="3 4">
    <name type="scientific">Halorubrum miltondacostae</name>
    <dbReference type="NCBI Taxonomy" id="3076378"/>
    <lineage>
        <taxon>Archaea</taxon>
        <taxon>Methanobacteriati</taxon>
        <taxon>Methanobacteriota</taxon>
        <taxon>Stenosarchaea group</taxon>
        <taxon>Halobacteria</taxon>
        <taxon>Halobacteriales</taxon>
        <taxon>Haloferacaceae</taxon>
        <taxon>Halorubrum</taxon>
    </lineage>
</organism>
<dbReference type="Pfam" id="PF03413">
    <property type="entry name" value="PepSY"/>
    <property type="match status" value="1"/>
</dbReference>
<dbReference type="Proteomes" id="UP001567572">
    <property type="component" value="Unassembled WGS sequence"/>
</dbReference>
<evidence type="ECO:0000259" key="2">
    <source>
        <dbReference type="Pfam" id="PF03413"/>
    </source>
</evidence>
<dbReference type="AlphaFoldDB" id="A0ABD5LXX7"/>
<accession>A0ABD5LXX7</accession>
<proteinExistence type="predicted"/>
<keyword evidence="4" id="KW-1185">Reference proteome</keyword>
<reference evidence="3 4" key="1">
    <citation type="submission" date="2024-06" db="EMBL/GenBank/DDBJ databases">
        <title>Halorubrum miltondacostae sp. nov., a potential PHA producer isolated from an inland solar saltern in Rio Maior, Portugal.</title>
        <authorList>
            <person name="Albuquerque L."/>
            <person name="Viver T."/>
            <person name="Barroso C."/>
            <person name="Claudino R."/>
            <person name="Galvan M."/>
            <person name="Simoes G."/>
            <person name="Lobo Da Cunha A."/>
            <person name="Egas C."/>
        </authorList>
    </citation>
    <scope>NUCLEOTIDE SEQUENCE [LARGE SCALE GENOMIC DNA]</scope>
    <source>
        <strain evidence="3 4">RMP-11</strain>
    </source>
</reference>
<feature type="region of interest" description="Disordered" evidence="1">
    <location>
        <begin position="78"/>
        <end position="166"/>
    </location>
</feature>
<protein>
    <submittedName>
        <fullName evidence="3">PepSY domain-containing protein</fullName>
    </submittedName>
</protein>
<evidence type="ECO:0000313" key="4">
    <source>
        <dbReference type="Proteomes" id="UP001567572"/>
    </source>
</evidence>
<feature type="domain" description="PepSY" evidence="2">
    <location>
        <begin position="56"/>
        <end position="116"/>
    </location>
</feature>